<evidence type="ECO:0000256" key="4">
    <source>
        <dbReference type="ARBA" id="ARBA00022723"/>
    </source>
</evidence>
<dbReference type="GO" id="GO:0046872">
    <property type="term" value="F:metal ion binding"/>
    <property type="evidence" value="ECO:0007669"/>
    <property type="project" value="UniProtKB-KW"/>
</dbReference>
<keyword evidence="9" id="KW-0443">Lipid metabolism</keyword>
<evidence type="ECO:0000259" key="12">
    <source>
        <dbReference type="PROSITE" id="PS50146"/>
    </source>
</evidence>
<dbReference type="AlphaFoldDB" id="A0A2S7KK88"/>
<keyword evidence="8" id="KW-0460">Magnesium</keyword>
<keyword evidence="3" id="KW-0808">Transferase</keyword>
<comment type="caution">
    <text evidence="13">The sequence shown here is derived from an EMBL/GenBank/DDBJ whole genome shotgun (WGS) entry which is preliminary data.</text>
</comment>
<evidence type="ECO:0000256" key="3">
    <source>
        <dbReference type="ARBA" id="ARBA00022679"/>
    </source>
</evidence>
<name>A0A2S7KK88_9FLAO</name>
<evidence type="ECO:0000256" key="8">
    <source>
        <dbReference type="ARBA" id="ARBA00022842"/>
    </source>
</evidence>
<dbReference type="GO" id="GO:0005886">
    <property type="term" value="C:plasma membrane"/>
    <property type="evidence" value="ECO:0007669"/>
    <property type="project" value="TreeGrafter"/>
</dbReference>
<dbReference type="InterPro" id="IPR050187">
    <property type="entry name" value="Lipid_Phosphate_FormReg"/>
</dbReference>
<dbReference type="EMBL" id="MQUA01000014">
    <property type="protein sequence ID" value="PQB03020.1"/>
    <property type="molecule type" value="Genomic_DNA"/>
</dbReference>
<dbReference type="GO" id="GO:0008654">
    <property type="term" value="P:phospholipid biosynthetic process"/>
    <property type="evidence" value="ECO:0007669"/>
    <property type="project" value="UniProtKB-KW"/>
</dbReference>
<dbReference type="NCBIfam" id="TIGR00147">
    <property type="entry name" value="YegS/Rv2252/BmrU family lipid kinase"/>
    <property type="match status" value="1"/>
</dbReference>
<dbReference type="InterPro" id="IPR017438">
    <property type="entry name" value="ATP-NAD_kinase_N"/>
</dbReference>
<dbReference type="Proteomes" id="UP000239522">
    <property type="component" value="Unassembled WGS sequence"/>
</dbReference>
<keyword evidence="4" id="KW-0479">Metal-binding</keyword>
<evidence type="ECO:0000313" key="13">
    <source>
        <dbReference type="EMBL" id="PQB03020.1"/>
    </source>
</evidence>
<dbReference type="InterPro" id="IPR045540">
    <property type="entry name" value="YegS/DAGK_C"/>
</dbReference>
<proteinExistence type="predicted"/>
<dbReference type="Pfam" id="PF00781">
    <property type="entry name" value="DAGK_cat"/>
    <property type="match status" value="1"/>
</dbReference>
<organism evidence="13 14">
    <name type="scientific">Polaribacter filamentus</name>
    <dbReference type="NCBI Taxonomy" id="53483"/>
    <lineage>
        <taxon>Bacteria</taxon>
        <taxon>Pseudomonadati</taxon>
        <taxon>Bacteroidota</taxon>
        <taxon>Flavobacteriia</taxon>
        <taxon>Flavobacteriales</taxon>
        <taxon>Flavobacteriaceae</taxon>
    </lineage>
</organism>
<dbReference type="GO" id="GO:0005524">
    <property type="term" value="F:ATP binding"/>
    <property type="evidence" value="ECO:0007669"/>
    <property type="project" value="UniProtKB-KW"/>
</dbReference>
<keyword evidence="7" id="KW-0067">ATP-binding</keyword>
<dbReference type="SMART" id="SM00046">
    <property type="entry name" value="DAGKc"/>
    <property type="match status" value="1"/>
</dbReference>
<dbReference type="PANTHER" id="PTHR12358:SF106">
    <property type="entry name" value="LIPID KINASE YEGS"/>
    <property type="match status" value="1"/>
</dbReference>
<evidence type="ECO:0000256" key="2">
    <source>
        <dbReference type="ARBA" id="ARBA00022516"/>
    </source>
</evidence>
<dbReference type="Gene3D" id="3.40.50.10330">
    <property type="entry name" value="Probable inorganic polyphosphate/atp-NAD kinase, domain 1"/>
    <property type="match status" value="1"/>
</dbReference>
<evidence type="ECO:0000256" key="6">
    <source>
        <dbReference type="ARBA" id="ARBA00022777"/>
    </source>
</evidence>
<gene>
    <name evidence="13" type="ORF">BST83_16925</name>
</gene>
<evidence type="ECO:0000256" key="10">
    <source>
        <dbReference type="ARBA" id="ARBA00023209"/>
    </source>
</evidence>
<dbReference type="InterPro" id="IPR001206">
    <property type="entry name" value="Diacylglycerol_kinase_cat_dom"/>
</dbReference>
<accession>A0A2S7KK88</accession>
<keyword evidence="2" id="KW-0444">Lipid biosynthesis</keyword>
<evidence type="ECO:0000256" key="9">
    <source>
        <dbReference type="ARBA" id="ARBA00023098"/>
    </source>
</evidence>
<dbReference type="Gene3D" id="2.60.200.40">
    <property type="match status" value="1"/>
</dbReference>
<keyword evidence="6 13" id="KW-0418">Kinase</keyword>
<evidence type="ECO:0000313" key="14">
    <source>
        <dbReference type="Proteomes" id="UP000239522"/>
    </source>
</evidence>
<evidence type="ECO:0000256" key="7">
    <source>
        <dbReference type="ARBA" id="ARBA00022840"/>
    </source>
</evidence>
<dbReference type="OrthoDB" id="9786026at2"/>
<evidence type="ECO:0000256" key="11">
    <source>
        <dbReference type="ARBA" id="ARBA00023264"/>
    </source>
</evidence>
<keyword evidence="11" id="KW-1208">Phospholipid metabolism</keyword>
<dbReference type="SUPFAM" id="SSF111331">
    <property type="entry name" value="NAD kinase/diacylglycerol kinase-like"/>
    <property type="match status" value="1"/>
</dbReference>
<dbReference type="InterPro" id="IPR016064">
    <property type="entry name" value="NAD/diacylglycerol_kinase_sf"/>
</dbReference>
<evidence type="ECO:0000256" key="1">
    <source>
        <dbReference type="ARBA" id="ARBA00001946"/>
    </source>
</evidence>
<feature type="domain" description="DAGKc" evidence="12">
    <location>
        <begin position="7"/>
        <end position="143"/>
    </location>
</feature>
<dbReference type="RefSeq" id="WP_104810956.1">
    <property type="nucleotide sequence ID" value="NZ_MQUA01000014.1"/>
</dbReference>
<dbReference type="PANTHER" id="PTHR12358">
    <property type="entry name" value="SPHINGOSINE KINASE"/>
    <property type="match status" value="1"/>
</dbReference>
<dbReference type="InterPro" id="IPR005218">
    <property type="entry name" value="Diacylglycerol/lipid_kinase"/>
</dbReference>
<keyword evidence="5" id="KW-0547">Nucleotide-binding</keyword>
<protein>
    <submittedName>
        <fullName evidence="13">Diacylglycerol kinase</fullName>
    </submittedName>
</protein>
<reference evidence="13 14" key="1">
    <citation type="submission" date="2016-11" db="EMBL/GenBank/DDBJ databases">
        <title>Trade-off between light-utilization and light-protection in marine flavobacteria.</title>
        <authorList>
            <person name="Kumagai Y."/>
        </authorList>
    </citation>
    <scope>NUCLEOTIDE SEQUENCE [LARGE SCALE GENOMIC DNA]</scope>
    <source>
        <strain evidence="13 14">ATCC 700397</strain>
    </source>
</reference>
<sequence length="309" mass="34701">MSHFVKHKAGSWFIIANPTSGNRNFSKQWKEIQQLLTNKKIDFSVAFTQFSKHEIELVTTAIQEGFRNIISIGGDGTLHHVVNGIILQRYVKTSDITIAVIPLGTGNDWIKTYNIPNNAEKAIEIIYRNKTILQDIGALETDTKTISYFNNIAGIGYDGYIVHKLNSLKRFGAVAYLLAGISGLLFYKKSVFTIIFDDKTIETNCLMTLFGICKFSGGGMQFTKDINPSDGFFDITIAKNLNLFDLIYNIKKLYDGNIVHHKKIETYKTKKITVIPKTTKPFIQADGELISTGKVTVTIIEKAVRFVVN</sequence>
<comment type="cofactor">
    <cofactor evidence="1">
        <name>Mg(2+)</name>
        <dbReference type="ChEBI" id="CHEBI:18420"/>
    </cofactor>
</comment>
<keyword evidence="10" id="KW-0594">Phospholipid biosynthesis</keyword>
<keyword evidence="14" id="KW-1185">Reference proteome</keyword>
<dbReference type="PROSITE" id="PS50146">
    <property type="entry name" value="DAGK"/>
    <property type="match status" value="1"/>
</dbReference>
<dbReference type="GO" id="GO:0016301">
    <property type="term" value="F:kinase activity"/>
    <property type="evidence" value="ECO:0007669"/>
    <property type="project" value="UniProtKB-KW"/>
</dbReference>
<evidence type="ECO:0000256" key="5">
    <source>
        <dbReference type="ARBA" id="ARBA00022741"/>
    </source>
</evidence>
<dbReference type="Pfam" id="PF19279">
    <property type="entry name" value="YegS_C"/>
    <property type="match status" value="1"/>
</dbReference>